<dbReference type="Pfam" id="PF13529">
    <property type="entry name" value="Peptidase_C39_2"/>
    <property type="match status" value="1"/>
</dbReference>
<dbReference type="EMBL" id="RJKE01000001">
    <property type="protein sequence ID" value="ROO88088.1"/>
    <property type="molecule type" value="Genomic_DNA"/>
</dbReference>
<proteinExistence type="predicted"/>
<sequence>MSRVHDVPMCRQLIEPEEWDRCGGWALGDRLEWSNRACGMASLRMILLAYGQDTPPLTELVKLGVKREAFITGTGWLHAGLAEIATEFGVPAQAEPVAAEDLLDRLTEAPLIFSVTERFPEDGRRGGHLVVARGHDRGDLLFRDPSRWGQDHDRVPFTRAVASYSGRAITFAPLPGRTS</sequence>
<evidence type="ECO:0000259" key="1">
    <source>
        <dbReference type="PROSITE" id="PS50990"/>
    </source>
</evidence>
<evidence type="ECO:0000313" key="3">
    <source>
        <dbReference type="Proteomes" id="UP000272400"/>
    </source>
</evidence>
<dbReference type="InterPro" id="IPR039564">
    <property type="entry name" value="Peptidase_C39-like"/>
</dbReference>
<organism evidence="2 3">
    <name type="scientific">Actinocorallia herbida</name>
    <dbReference type="NCBI Taxonomy" id="58109"/>
    <lineage>
        <taxon>Bacteria</taxon>
        <taxon>Bacillati</taxon>
        <taxon>Actinomycetota</taxon>
        <taxon>Actinomycetes</taxon>
        <taxon>Streptosporangiales</taxon>
        <taxon>Thermomonosporaceae</taxon>
        <taxon>Actinocorallia</taxon>
    </lineage>
</organism>
<dbReference type="Proteomes" id="UP000272400">
    <property type="component" value="Unassembled WGS sequence"/>
</dbReference>
<keyword evidence="3" id="KW-1185">Reference proteome</keyword>
<evidence type="ECO:0000313" key="2">
    <source>
        <dbReference type="EMBL" id="ROO88088.1"/>
    </source>
</evidence>
<dbReference type="GO" id="GO:0005524">
    <property type="term" value="F:ATP binding"/>
    <property type="evidence" value="ECO:0007669"/>
    <property type="project" value="InterPro"/>
</dbReference>
<comment type="caution">
    <text evidence="2">The sequence shown here is derived from an EMBL/GenBank/DDBJ whole genome shotgun (WGS) entry which is preliminary data.</text>
</comment>
<dbReference type="GO" id="GO:0006508">
    <property type="term" value="P:proteolysis"/>
    <property type="evidence" value="ECO:0007669"/>
    <property type="project" value="InterPro"/>
</dbReference>
<dbReference type="Gene3D" id="3.90.70.10">
    <property type="entry name" value="Cysteine proteinases"/>
    <property type="match status" value="1"/>
</dbReference>
<dbReference type="InterPro" id="IPR005074">
    <property type="entry name" value="Peptidase_C39"/>
</dbReference>
<dbReference type="AlphaFoldDB" id="A0A3N1D4S3"/>
<accession>A0A3N1D4S3</accession>
<dbReference type="GO" id="GO:0008233">
    <property type="term" value="F:peptidase activity"/>
    <property type="evidence" value="ECO:0007669"/>
    <property type="project" value="InterPro"/>
</dbReference>
<protein>
    <submittedName>
        <fullName evidence="2">Peptidase C39-like protein</fullName>
    </submittedName>
</protein>
<feature type="domain" description="Peptidase C39" evidence="1">
    <location>
        <begin position="32"/>
        <end position="171"/>
    </location>
</feature>
<dbReference type="GO" id="GO:0016020">
    <property type="term" value="C:membrane"/>
    <property type="evidence" value="ECO:0007669"/>
    <property type="project" value="InterPro"/>
</dbReference>
<gene>
    <name evidence="2" type="ORF">EDD29_5745</name>
</gene>
<dbReference type="RefSeq" id="WP_211359964.1">
    <property type="nucleotide sequence ID" value="NZ_RJKE01000001.1"/>
</dbReference>
<reference evidence="2 3" key="1">
    <citation type="submission" date="2018-11" db="EMBL/GenBank/DDBJ databases">
        <title>Sequencing the genomes of 1000 actinobacteria strains.</title>
        <authorList>
            <person name="Klenk H.-P."/>
        </authorList>
    </citation>
    <scope>NUCLEOTIDE SEQUENCE [LARGE SCALE GENOMIC DNA]</scope>
    <source>
        <strain evidence="2 3">DSM 44254</strain>
    </source>
</reference>
<name>A0A3N1D4S3_9ACTN</name>
<dbReference type="PROSITE" id="PS50990">
    <property type="entry name" value="PEPTIDASE_C39"/>
    <property type="match status" value="1"/>
</dbReference>